<comment type="similarity">
    <text evidence="2">Belongs to the binding-protein-dependent transport system permease family. CysTW subfamily.</text>
</comment>
<keyword evidence="3 8" id="KW-0813">Transport</keyword>
<reference evidence="10 11" key="1">
    <citation type="submission" date="2019-03" db="EMBL/GenBank/DDBJ databases">
        <title>Genomics of glacier-inhabiting Cryobacterium strains.</title>
        <authorList>
            <person name="Liu Q."/>
            <person name="Xin Y.-H."/>
        </authorList>
    </citation>
    <scope>NUCLEOTIDE SEQUENCE [LARGE SCALE GENOMIC DNA]</scope>
    <source>
        <strain evidence="10 11">TMT2-16</strain>
    </source>
</reference>
<feature type="transmembrane region" description="Helical" evidence="8">
    <location>
        <begin position="238"/>
        <end position="258"/>
    </location>
</feature>
<accession>A0ABY2JIS0</accession>
<keyword evidence="7 8" id="KW-0472">Membrane</keyword>
<keyword evidence="11" id="KW-1185">Reference proteome</keyword>
<evidence type="ECO:0000256" key="2">
    <source>
        <dbReference type="ARBA" id="ARBA00007069"/>
    </source>
</evidence>
<dbReference type="PANTHER" id="PTHR43848:SF2">
    <property type="entry name" value="PUTRESCINE TRANSPORT SYSTEM PERMEASE PROTEIN POTI"/>
    <property type="match status" value="1"/>
</dbReference>
<comment type="caution">
    <text evidence="10">The sequence shown here is derived from an EMBL/GenBank/DDBJ whole genome shotgun (WGS) entry which is preliminary data.</text>
</comment>
<keyword evidence="4" id="KW-1003">Cell membrane</keyword>
<dbReference type="PANTHER" id="PTHR43848">
    <property type="entry name" value="PUTRESCINE TRANSPORT SYSTEM PERMEASE PROTEIN POTI"/>
    <property type="match status" value="1"/>
</dbReference>
<dbReference type="InterPro" id="IPR035906">
    <property type="entry name" value="MetI-like_sf"/>
</dbReference>
<gene>
    <name evidence="10" type="ORF">E3T25_04680</name>
</gene>
<evidence type="ECO:0000259" key="9">
    <source>
        <dbReference type="PROSITE" id="PS50928"/>
    </source>
</evidence>
<protein>
    <submittedName>
        <fullName evidence="10">ABC transporter permease</fullName>
    </submittedName>
</protein>
<dbReference type="RefSeq" id="WP_134372577.1">
    <property type="nucleotide sequence ID" value="NZ_SOGO01000016.1"/>
</dbReference>
<dbReference type="SUPFAM" id="SSF161098">
    <property type="entry name" value="MetI-like"/>
    <property type="match status" value="1"/>
</dbReference>
<feature type="domain" description="ABC transmembrane type-1" evidence="9">
    <location>
        <begin position="66"/>
        <end position="259"/>
    </location>
</feature>
<dbReference type="InterPro" id="IPR051789">
    <property type="entry name" value="Bact_Polyamine_Transport"/>
</dbReference>
<name>A0ABY2JIS0_9MICO</name>
<evidence type="ECO:0000256" key="7">
    <source>
        <dbReference type="ARBA" id="ARBA00023136"/>
    </source>
</evidence>
<evidence type="ECO:0000256" key="5">
    <source>
        <dbReference type="ARBA" id="ARBA00022692"/>
    </source>
</evidence>
<feature type="transmembrane region" description="Helical" evidence="8">
    <location>
        <begin position="12"/>
        <end position="35"/>
    </location>
</feature>
<dbReference type="InterPro" id="IPR000515">
    <property type="entry name" value="MetI-like"/>
</dbReference>
<feature type="transmembrane region" description="Helical" evidence="8">
    <location>
        <begin position="66"/>
        <end position="90"/>
    </location>
</feature>
<evidence type="ECO:0000256" key="4">
    <source>
        <dbReference type="ARBA" id="ARBA00022475"/>
    </source>
</evidence>
<evidence type="ECO:0000256" key="1">
    <source>
        <dbReference type="ARBA" id="ARBA00004651"/>
    </source>
</evidence>
<feature type="transmembrane region" description="Helical" evidence="8">
    <location>
        <begin position="132"/>
        <end position="154"/>
    </location>
</feature>
<evidence type="ECO:0000256" key="3">
    <source>
        <dbReference type="ARBA" id="ARBA00022448"/>
    </source>
</evidence>
<evidence type="ECO:0000313" key="11">
    <source>
        <dbReference type="Proteomes" id="UP000297851"/>
    </source>
</evidence>
<keyword evidence="6 8" id="KW-1133">Transmembrane helix</keyword>
<feature type="transmembrane region" description="Helical" evidence="8">
    <location>
        <begin position="102"/>
        <end position="120"/>
    </location>
</feature>
<dbReference type="Proteomes" id="UP000297851">
    <property type="component" value="Unassembled WGS sequence"/>
</dbReference>
<evidence type="ECO:0000256" key="8">
    <source>
        <dbReference type="RuleBase" id="RU363032"/>
    </source>
</evidence>
<organism evidence="10 11">
    <name type="scientific">Cryobacterium sandaracinum</name>
    <dbReference type="NCBI Taxonomy" id="1259247"/>
    <lineage>
        <taxon>Bacteria</taxon>
        <taxon>Bacillati</taxon>
        <taxon>Actinomycetota</taxon>
        <taxon>Actinomycetes</taxon>
        <taxon>Micrococcales</taxon>
        <taxon>Microbacteriaceae</taxon>
        <taxon>Cryobacterium</taxon>
    </lineage>
</organism>
<dbReference type="CDD" id="cd06261">
    <property type="entry name" value="TM_PBP2"/>
    <property type="match status" value="1"/>
</dbReference>
<evidence type="ECO:0000313" key="10">
    <source>
        <dbReference type="EMBL" id="TFD04816.1"/>
    </source>
</evidence>
<feature type="transmembrane region" description="Helical" evidence="8">
    <location>
        <begin position="194"/>
        <end position="218"/>
    </location>
</feature>
<keyword evidence="5 8" id="KW-0812">Transmembrane</keyword>
<dbReference type="Gene3D" id="1.10.3720.10">
    <property type="entry name" value="MetI-like"/>
    <property type="match status" value="1"/>
</dbReference>
<dbReference type="Pfam" id="PF00528">
    <property type="entry name" value="BPD_transp_1"/>
    <property type="match status" value="1"/>
</dbReference>
<comment type="subcellular location">
    <subcellularLocation>
        <location evidence="1 8">Cell membrane</location>
        <topology evidence="1 8">Multi-pass membrane protein</topology>
    </subcellularLocation>
</comment>
<sequence length="269" mass="29256">MLRLTRGAKIGLGAIVAVVLVFMYIPLSLVVLNSFNVARIATWPVTDFSLNWWVIAFTSEPIRAALLNSVVVGLGATAMALVLGTLTAFALQRYSFFGKQTVNLLVVLPIALPGIVTGVALSNTYNNLLEPIGIQIGYFGMIVAHATFCMVMVFNNVLARLRRMSPNLQEASMDLGAGLWQTFRIITFPQFRTAFVAGGLLAFALSFDEVVVTIFTAPPGVDTLPLWIMNQMARPNEASVVNVVATVIILASFIPVYVSQRLSRAEEED</sequence>
<dbReference type="EMBL" id="SOGO01000016">
    <property type="protein sequence ID" value="TFD04816.1"/>
    <property type="molecule type" value="Genomic_DNA"/>
</dbReference>
<dbReference type="PROSITE" id="PS50928">
    <property type="entry name" value="ABC_TM1"/>
    <property type="match status" value="1"/>
</dbReference>
<proteinExistence type="inferred from homology"/>
<evidence type="ECO:0000256" key="6">
    <source>
        <dbReference type="ARBA" id="ARBA00022989"/>
    </source>
</evidence>